<evidence type="ECO:0000313" key="2">
    <source>
        <dbReference type="Proteomes" id="UP001501057"/>
    </source>
</evidence>
<comment type="caution">
    <text evidence="1">The sequence shown here is derived from an EMBL/GenBank/DDBJ whole genome shotgun (WGS) entry which is preliminary data.</text>
</comment>
<accession>A0ABN2JSD6</accession>
<proteinExistence type="predicted"/>
<dbReference type="Proteomes" id="UP001501057">
    <property type="component" value="Unassembled WGS sequence"/>
</dbReference>
<reference evidence="1 2" key="1">
    <citation type="journal article" date="2019" name="Int. J. Syst. Evol. Microbiol.">
        <title>The Global Catalogue of Microorganisms (GCM) 10K type strain sequencing project: providing services to taxonomists for standard genome sequencing and annotation.</title>
        <authorList>
            <consortium name="The Broad Institute Genomics Platform"/>
            <consortium name="The Broad Institute Genome Sequencing Center for Infectious Disease"/>
            <person name="Wu L."/>
            <person name="Ma J."/>
        </authorList>
    </citation>
    <scope>NUCLEOTIDE SEQUENCE [LARGE SCALE GENOMIC DNA]</scope>
    <source>
        <strain evidence="1 2">JCM 13518</strain>
    </source>
</reference>
<gene>
    <name evidence="1" type="ORF">GCM10009710_17000</name>
</gene>
<evidence type="ECO:0000313" key="1">
    <source>
        <dbReference type="EMBL" id="GAA1737378.1"/>
    </source>
</evidence>
<protein>
    <submittedName>
        <fullName evidence="1">Uncharacterized protein</fullName>
    </submittedName>
</protein>
<name>A0ABN2JSD6_9ACTN</name>
<organism evidence="1 2">
    <name type="scientific">Aeromicrobium alkaliterrae</name>
    <dbReference type="NCBI Taxonomy" id="302168"/>
    <lineage>
        <taxon>Bacteria</taxon>
        <taxon>Bacillati</taxon>
        <taxon>Actinomycetota</taxon>
        <taxon>Actinomycetes</taxon>
        <taxon>Propionibacteriales</taxon>
        <taxon>Nocardioidaceae</taxon>
        <taxon>Aeromicrobium</taxon>
    </lineage>
</organism>
<sequence length="213" mass="23488">MGLFTKKPRPLTVRYEAKSTDGGLDQVLTMTNSTEHDLVPVLRFRPLDFYGRELPLVQVTSLQGLTRGQVVVPSNSATRDVLRFEGPGCRSVRFVDTEVVDLAEIEVTGLETQPTTVMVDLNKKATANAEDFWGVGVANANEAEMRVRVTLIQLEPEHTEKNLKDSPRQALDWVSLEGDVVLGAKDHDVVWLPEDVRGKYHGVLGSVAAPPLD</sequence>
<dbReference type="RefSeq" id="WP_344200029.1">
    <property type="nucleotide sequence ID" value="NZ_BAAAME010000004.1"/>
</dbReference>
<dbReference type="EMBL" id="BAAAME010000004">
    <property type="protein sequence ID" value="GAA1737378.1"/>
    <property type="molecule type" value="Genomic_DNA"/>
</dbReference>
<keyword evidence="2" id="KW-1185">Reference proteome</keyword>